<dbReference type="PROSITE" id="PS50103">
    <property type="entry name" value="ZF_C3H1"/>
    <property type="match status" value="3"/>
</dbReference>
<feature type="domain" description="C3H1-type" evidence="7">
    <location>
        <begin position="216"/>
        <end position="244"/>
    </location>
</feature>
<dbReference type="InterPro" id="IPR045877">
    <property type="entry name" value="ZFP36-like"/>
</dbReference>
<evidence type="ECO:0000313" key="8">
    <source>
        <dbReference type="EMBL" id="CAI8610269.1"/>
    </source>
</evidence>
<dbReference type="Pfam" id="PF00642">
    <property type="entry name" value="zf-CCCH"/>
    <property type="match status" value="3"/>
</dbReference>
<evidence type="ECO:0000313" key="9">
    <source>
        <dbReference type="Proteomes" id="UP001157006"/>
    </source>
</evidence>
<feature type="domain" description="C3H1-type" evidence="7">
    <location>
        <begin position="90"/>
        <end position="117"/>
    </location>
</feature>
<dbReference type="FunFam" id="4.10.1000.10:FF:000003">
    <property type="entry name" value="Zinc finger CCCH domain-containing protein"/>
    <property type="match status" value="1"/>
</dbReference>
<accession>A0AAV1AMI0</accession>
<dbReference type="Gene3D" id="4.10.1000.10">
    <property type="entry name" value="Zinc finger, CCCH-type"/>
    <property type="match status" value="3"/>
</dbReference>
<dbReference type="InterPro" id="IPR036855">
    <property type="entry name" value="Znf_CCCH_sf"/>
</dbReference>
<dbReference type="GO" id="GO:0010468">
    <property type="term" value="P:regulation of gene expression"/>
    <property type="evidence" value="ECO:0007669"/>
    <property type="project" value="UniProtKB-ARBA"/>
</dbReference>
<evidence type="ECO:0000256" key="4">
    <source>
        <dbReference type="ARBA" id="ARBA00022833"/>
    </source>
</evidence>
<keyword evidence="3 5" id="KW-0863">Zinc-finger</keyword>
<name>A0AAV1AMI0_VICFA</name>
<dbReference type="SUPFAM" id="SSF90229">
    <property type="entry name" value="CCCH zinc finger"/>
    <property type="match status" value="3"/>
</dbReference>
<feature type="region of interest" description="Disordered" evidence="6">
    <location>
        <begin position="34"/>
        <end position="85"/>
    </location>
</feature>
<evidence type="ECO:0000256" key="1">
    <source>
        <dbReference type="ARBA" id="ARBA00022723"/>
    </source>
</evidence>
<feature type="zinc finger region" description="C3H1-type" evidence="5">
    <location>
        <begin position="90"/>
        <end position="117"/>
    </location>
</feature>
<keyword evidence="4 5" id="KW-0862">Zinc</keyword>
<dbReference type="GO" id="GO:0008270">
    <property type="term" value="F:zinc ion binding"/>
    <property type="evidence" value="ECO:0007669"/>
    <property type="project" value="UniProtKB-KW"/>
</dbReference>
<evidence type="ECO:0000256" key="2">
    <source>
        <dbReference type="ARBA" id="ARBA00022737"/>
    </source>
</evidence>
<feature type="zinc finger region" description="C3H1-type" evidence="5">
    <location>
        <begin position="146"/>
        <end position="174"/>
    </location>
</feature>
<reference evidence="8 9" key="1">
    <citation type="submission" date="2023-01" db="EMBL/GenBank/DDBJ databases">
        <authorList>
            <person name="Kreplak J."/>
        </authorList>
    </citation>
    <scope>NUCLEOTIDE SEQUENCE [LARGE SCALE GENOMIC DNA]</scope>
</reference>
<proteinExistence type="predicted"/>
<evidence type="ECO:0000259" key="7">
    <source>
        <dbReference type="PROSITE" id="PS50103"/>
    </source>
</evidence>
<keyword evidence="2" id="KW-0677">Repeat</keyword>
<feature type="region of interest" description="Disordered" evidence="6">
    <location>
        <begin position="1"/>
        <end position="22"/>
    </location>
</feature>
<feature type="compositionally biased region" description="Basic and acidic residues" evidence="6">
    <location>
        <begin position="43"/>
        <end position="53"/>
    </location>
</feature>
<evidence type="ECO:0000256" key="3">
    <source>
        <dbReference type="ARBA" id="ARBA00022771"/>
    </source>
</evidence>
<keyword evidence="1 5" id="KW-0479">Metal-binding</keyword>
<evidence type="ECO:0000256" key="5">
    <source>
        <dbReference type="PROSITE-ProRule" id="PRU00723"/>
    </source>
</evidence>
<dbReference type="InterPro" id="IPR000571">
    <property type="entry name" value="Znf_CCCH"/>
</dbReference>
<dbReference type="AlphaFoldDB" id="A0AAV1AMI0"/>
<feature type="zinc finger region" description="C3H1-type" evidence="5">
    <location>
        <begin position="216"/>
        <end position="244"/>
    </location>
</feature>
<keyword evidence="9" id="KW-1185">Reference proteome</keyword>
<dbReference type="PANTHER" id="PTHR12547">
    <property type="entry name" value="CCCH ZINC FINGER/TIS11-RELATED"/>
    <property type="match status" value="1"/>
</dbReference>
<dbReference type="EMBL" id="OX451739">
    <property type="protein sequence ID" value="CAI8610269.1"/>
    <property type="molecule type" value="Genomic_DNA"/>
</dbReference>
<dbReference type="PANTHER" id="PTHR12547:SF121">
    <property type="entry name" value="ZINC FINGER CCCH DOMAIN-CONTAINING PROTEIN 39"/>
    <property type="match status" value="1"/>
</dbReference>
<dbReference type="SMART" id="SM00356">
    <property type="entry name" value="ZnF_C3H1"/>
    <property type="match status" value="3"/>
</dbReference>
<gene>
    <name evidence="8" type="ORF">VFH_IV174000</name>
</gene>
<dbReference type="GO" id="GO:0003729">
    <property type="term" value="F:mRNA binding"/>
    <property type="evidence" value="ECO:0007669"/>
    <property type="project" value="InterPro"/>
</dbReference>
<dbReference type="GO" id="GO:0051252">
    <property type="term" value="P:regulation of RNA metabolic process"/>
    <property type="evidence" value="ECO:0007669"/>
    <property type="project" value="UniProtKB-ARBA"/>
</dbReference>
<organism evidence="8 9">
    <name type="scientific">Vicia faba</name>
    <name type="common">Broad bean</name>
    <name type="synonym">Faba vulgaris</name>
    <dbReference type="NCBI Taxonomy" id="3906"/>
    <lineage>
        <taxon>Eukaryota</taxon>
        <taxon>Viridiplantae</taxon>
        <taxon>Streptophyta</taxon>
        <taxon>Embryophyta</taxon>
        <taxon>Tracheophyta</taxon>
        <taxon>Spermatophyta</taxon>
        <taxon>Magnoliopsida</taxon>
        <taxon>eudicotyledons</taxon>
        <taxon>Gunneridae</taxon>
        <taxon>Pentapetalae</taxon>
        <taxon>rosids</taxon>
        <taxon>fabids</taxon>
        <taxon>Fabales</taxon>
        <taxon>Fabaceae</taxon>
        <taxon>Papilionoideae</taxon>
        <taxon>50 kb inversion clade</taxon>
        <taxon>NPAAA clade</taxon>
        <taxon>Hologalegina</taxon>
        <taxon>IRL clade</taxon>
        <taxon>Fabeae</taxon>
        <taxon>Vicia</taxon>
    </lineage>
</organism>
<sequence>MPYSNNIPTFKMPPPQFSSSTTSDIIQVSPQFPMTNQPSEHNQPFKHDQRFEPHSALARSHSFKRPRMSDNNHSNTVMGPPPNRPTANIFFKTRICTRFGFGTCRNGENCTFAHGAHEIRQPPPNWQELVGLHTQEGNSNDDQKIIHKMKLCKRYYNGQECPYGDNCNFLHQDPAKFRDDSWNTRESSDISSAITIGTSNHLEGNRAGTKPARGTNWNTKICLKWINTGICPFGDKCHFAHGDAELPVPGGSIEVEVAVAITNSTKVVIPTLPTTSSSANYAPTTLPANGPAATEEEKKAKKELLWKKLNKITHIYGDWIDD</sequence>
<feature type="domain" description="C3H1-type" evidence="7">
    <location>
        <begin position="146"/>
        <end position="174"/>
    </location>
</feature>
<dbReference type="Proteomes" id="UP001157006">
    <property type="component" value="Chromosome 4"/>
</dbReference>
<protein>
    <recommendedName>
        <fullName evidence="7">C3H1-type domain-containing protein</fullName>
    </recommendedName>
</protein>
<evidence type="ECO:0000256" key="6">
    <source>
        <dbReference type="SAM" id="MobiDB-lite"/>
    </source>
</evidence>